<dbReference type="RefSeq" id="XP_007803320.1">
    <property type="nucleotide sequence ID" value="XM_007805129.1"/>
</dbReference>
<reference evidence="3" key="1">
    <citation type="journal article" date="2014" name="BMC Genomics">
        <title>Genome characteristics reveal the impact of lichenization on lichen-forming fungus Endocarpon pusillum Hedwig (Verrucariales, Ascomycota).</title>
        <authorList>
            <person name="Wang Y.-Y."/>
            <person name="Liu B."/>
            <person name="Zhang X.-Y."/>
            <person name="Zhou Q.-M."/>
            <person name="Zhang T."/>
            <person name="Li H."/>
            <person name="Yu Y.-F."/>
            <person name="Zhang X.-L."/>
            <person name="Hao X.-Y."/>
            <person name="Wang M."/>
            <person name="Wang L."/>
            <person name="Wei J.-C."/>
        </authorList>
    </citation>
    <scope>NUCLEOTIDE SEQUENCE [LARGE SCALE GENOMIC DNA]</scope>
    <source>
        <strain evidence="3">Z07020 / HMAS-L-300199</strain>
    </source>
</reference>
<dbReference type="OrthoDB" id="5365739at2759"/>
<feature type="region of interest" description="Disordered" evidence="1">
    <location>
        <begin position="24"/>
        <end position="102"/>
    </location>
</feature>
<organism evidence="2 3">
    <name type="scientific">Endocarpon pusillum (strain Z07020 / HMAS-L-300199)</name>
    <name type="common">Lichen-forming fungus</name>
    <dbReference type="NCBI Taxonomy" id="1263415"/>
    <lineage>
        <taxon>Eukaryota</taxon>
        <taxon>Fungi</taxon>
        <taxon>Dikarya</taxon>
        <taxon>Ascomycota</taxon>
        <taxon>Pezizomycotina</taxon>
        <taxon>Eurotiomycetes</taxon>
        <taxon>Chaetothyriomycetidae</taxon>
        <taxon>Verrucariales</taxon>
        <taxon>Verrucariaceae</taxon>
        <taxon>Endocarpon</taxon>
    </lineage>
</organism>
<dbReference type="Proteomes" id="UP000019373">
    <property type="component" value="Unassembled WGS sequence"/>
</dbReference>
<feature type="compositionally biased region" description="Low complexity" evidence="1">
    <location>
        <begin position="60"/>
        <end position="70"/>
    </location>
</feature>
<feature type="compositionally biased region" description="Low complexity" evidence="1">
    <location>
        <begin position="24"/>
        <end position="38"/>
    </location>
</feature>
<accession>U1GGW5</accession>
<protein>
    <submittedName>
        <fullName evidence="2">Uncharacterized protein</fullName>
    </submittedName>
</protein>
<dbReference type="eggNOG" id="ENOG502RAR1">
    <property type="taxonomic scope" value="Eukaryota"/>
</dbReference>
<sequence>MYRWQAGNALRAMQHDLPLVQRSIAASSSASSREYSSSMQLRRDEGQRPSTPQTFPPSPTSSTNSSSSPRTDIDKANNQPTNRSPSQPQQSDTSMGLGSSSVVHNQQQNLPKFITADAVDTPVRITRQYRDFAPPSSSGPSPAATAAWTPAPSAPLNRRVLGSNSVPPCARGGGAGGAGRMLRATGGRGRGGRDRTRRRRDNNADMEEGGDSEHLKDAAAKIEAHLGPPPREWVDHVPEELSLEDLRVDWPSIPTGRTGMIMGVEEKLRWAARRIPHDYETPEDLAERLHRGQELVHFESAQEKEQVLQIARGLAERTADRITERTGKEVTPKESSFEGIREKDRVVLAREFVRGEYPPLEAGWKDMQTQTQKGKEGGRKRPAFLGDVMRILGNNETYHAKEQEQLMSTIQGLLATTPQRRVRAQAQAEEGA</sequence>
<feature type="compositionally biased region" description="Low complexity" evidence="1">
    <location>
        <begin position="133"/>
        <end position="149"/>
    </location>
</feature>
<evidence type="ECO:0000256" key="1">
    <source>
        <dbReference type="SAM" id="MobiDB-lite"/>
    </source>
</evidence>
<proteinExistence type="predicted"/>
<dbReference type="EMBL" id="KE721267">
    <property type="protein sequence ID" value="ERF71026.1"/>
    <property type="molecule type" value="Genomic_DNA"/>
</dbReference>
<keyword evidence="3" id="KW-1185">Reference proteome</keyword>
<dbReference type="GeneID" id="19238351"/>
<feature type="region of interest" description="Disordered" evidence="1">
    <location>
        <begin position="130"/>
        <end position="149"/>
    </location>
</feature>
<gene>
    <name evidence="2" type="ORF">EPUS_03306</name>
</gene>
<name>U1GGW5_ENDPU</name>
<dbReference type="AlphaFoldDB" id="U1GGW5"/>
<dbReference type="HOGENOM" id="CLU_634641_0_0_1"/>
<evidence type="ECO:0000313" key="3">
    <source>
        <dbReference type="Proteomes" id="UP000019373"/>
    </source>
</evidence>
<evidence type="ECO:0000313" key="2">
    <source>
        <dbReference type="EMBL" id="ERF71026.1"/>
    </source>
</evidence>
<feature type="region of interest" description="Disordered" evidence="1">
    <location>
        <begin position="168"/>
        <end position="214"/>
    </location>
</feature>
<feature type="compositionally biased region" description="Polar residues" evidence="1">
    <location>
        <begin position="76"/>
        <end position="102"/>
    </location>
</feature>